<protein>
    <recommendedName>
        <fullName evidence="2">Rhodanese domain-containing protein</fullName>
    </recommendedName>
</protein>
<sequence length="274" mass="31981">MCVNHLKCLSPVILIFITFFVFSATSYTAVEFPGRQRYPAVPFITMTDLYKSFNNVVIVDVRSKYEFDTLRIKGAINIPLSSKDFVEKIRELRATQNKKIVLYCNGKTCMKSYKATQKCRVNKIKNVIAYDQGVLDWAKRYPAKSILLGKTPINPKHIISKKEFKTHLIKPEVFEVKINSKVAIVLDVRDPFQREALGLFIGIEKRANLDDYTDLDLYISKAKRSKLPIYIYDETGKQVRWLMYYLQQKKVNEYYFMEGGARAFFDGLRKKYVR</sequence>
<dbReference type="SMART" id="SM00450">
    <property type="entry name" value="RHOD"/>
    <property type="match status" value="2"/>
</dbReference>
<accession>A0A3B0ZSR6</accession>
<dbReference type="SUPFAM" id="SSF52821">
    <property type="entry name" value="Rhodanese/Cell cycle control phosphatase"/>
    <property type="match status" value="2"/>
</dbReference>
<feature type="domain" description="Rhodanese" evidence="2">
    <location>
        <begin position="52"/>
        <end position="146"/>
    </location>
</feature>
<name>A0A3B0ZSR6_9ZZZZ</name>
<keyword evidence="1" id="KW-0472">Membrane</keyword>
<dbReference type="InterPro" id="IPR001763">
    <property type="entry name" value="Rhodanese-like_dom"/>
</dbReference>
<keyword evidence="1" id="KW-1133">Transmembrane helix</keyword>
<dbReference type="PANTHER" id="PTHR43031:SF16">
    <property type="entry name" value="OXIDOREDUCTASE"/>
    <property type="match status" value="1"/>
</dbReference>
<dbReference type="PROSITE" id="PS50206">
    <property type="entry name" value="RHODANESE_3"/>
    <property type="match status" value="1"/>
</dbReference>
<gene>
    <name evidence="3" type="ORF">MNBD_GAMMA22-309</name>
</gene>
<dbReference type="InterPro" id="IPR036873">
    <property type="entry name" value="Rhodanese-like_dom_sf"/>
</dbReference>
<dbReference type="EMBL" id="UOFS01000012">
    <property type="protein sequence ID" value="VAW92270.1"/>
    <property type="molecule type" value="Genomic_DNA"/>
</dbReference>
<organism evidence="3">
    <name type="scientific">hydrothermal vent metagenome</name>
    <dbReference type="NCBI Taxonomy" id="652676"/>
    <lineage>
        <taxon>unclassified sequences</taxon>
        <taxon>metagenomes</taxon>
        <taxon>ecological metagenomes</taxon>
    </lineage>
</organism>
<keyword evidence="1" id="KW-0812">Transmembrane</keyword>
<dbReference type="PANTHER" id="PTHR43031">
    <property type="entry name" value="FAD-DEPENDENT OXIDOREDUCTASE"/>
    <property type="match status" value="1"/>
</dbReference>
<feature type="transmembrane region" description="Helical" evidence="1">
    <location>
        <begin position="12"/>
        <end position="30"/>
    </location>
</feature>
<evidence type="ECO:0000256" key="1">
    <source>
        <dbReference type="SAM" id="Phobius"/>
    </source>
</evidence>
<evidence type="ECO:0000313" key="3">
    <source>
        <dbReference type="EMBL" id="VAW92270.1"/>
    </source>
</evidence>
<dbReference type="CDD" id="cd00158">
    <property type="entry name" value="RHOD"/>
    <property type="match status" value="1"/>
</dbReference>
<proteinExistence type="predicted"/>
<dbReference type="InterPro" id="IPR050229">
    <property type="entry name" value="GlpE_sulfurtransferase"/>
</dbReference>
<reference evidence="3" key="1">
    <citation type="submission" date="2018-06" db="EMBL/GenBank/DDBJ databases">
        <authorList>
            <person name="Zhirakovskaya E."/>
        </authorList>
    </citation>
    <scope>NUCLEOTIDE SEQUENCE</scope>
</reference>
<evidence type="ECO:0000259" key="2">
    <source>
        <dbReference type="PROSITE" id="PS50206"/>
    </source>
</evidence>
<dbReference type="Pfam" id="PF00581">
    <property type="entry name" value="Rhodanese"/>
    <property type="match status" value="1"/>
</dbReference>
<dbReference type="AlphaFoldDB" id="A0A3B0ZSR6"/>
<dbReference type="Gene3D" id="3.40.250.10">
    <property type="entry name" value="Rhodanese-like domain"/>
    <property type="match status" value="2"/>
</dbReference>